<dbReference type="SUPFAM" id="SSF54928">
    <property type="entry name" value="RNA-binding domain, RBD"/>
    <property type="match status" value="1"/>
</dbReference>
<evidence type="ECO:0000313" key="2">
    <source>
        <dbReference type="EMBL" id="EPZ36988.1"/>
    </source>
</evidence>
<evidence type="ECO:0000313" key="3">
    <source>
        <dbReference type="EMBL" id="RKP18790.1"/>
    </source>
</evidence>
<feature type="compositionally biased region" description="Polar residues" evidence="1">
    <location>
        <begin position="127"/>
        <end position="141"/>
    </location>
</feature>
<reference evidence="2 4" key="1">
    <citation type="journal article" date="2013" name="Curr. Biol.">
        <title>Shared signatures of parasitism and phylogenomics unite Cryptomycota and microsporidia.</title>
        <authorList>
            <person name="James T.Y."/>
            <person name="Pelin A."/>
            <person name="Bonen L."/>
            <person name="Ahrendt S."/>
            <person name="Sain D."/>
            <person name="Corradi N."/>
            <person name="Stajich J.E."/>
        </authorList>
    </citation>
    <scope>NUCLEOTIDE SEQUENCE [LARGE SCALE GENOMIC DNA]</scope>
    <source>
        <strain evidence="2 4">CSF55</strain>
        <strain evidence="2 4">CSF55</strain>
    </source>
</reference>
<reference evidence="5" key="2">
    <citation type="journal article" date="2018" name="Nat. Microbiol.">
        <title>Leveraging single-cell genomics to expand the fungal tree of life.</title>
        <authorList>
            <person name="Ahrendt S.R."/>
            <person name="Quandt C.A."/>
            <person name="Ciobanu D."/>
            <person name="Clum A."/>
            <person name="Salamov A."/>
            <person name="Andreopoulos B."/>
            <person name="Cheng J.F."/>
            <person name="Woyke T."/>
            <person name="Pelin A."/>
            <person name="Henrissat B."/>
            <person name="Reynolds N.K."/>
            <person name="Benny G.L."/>
            <person name="Smith M.E."/>
            <person name="James T.Y."/>
            <person name="Grigoriev I.V."/>
        </authorList>
    </citation>
    <scope>NUCLEOTIDE SEQUENCE [LARGE SCALE GENOMIC DNA]</scope>
    <source>
        <strain evidence="5">CSF55</strain>
    </source>
</reference>
<dbReference type="EMBL" id="KE560384">
    <property type="protein sequence ID" value="EPZ36988.1"/>
    <property type="molecule type" value="Genomic_DNA"/>
</dbReference>
<gene>
    <name evidence="2" type="ORF">O9G_001433</name>
    <name evidence="3" type="ORF">ROZALSC1DRAFT_29560</name>
</gene>
<feature type="compositionally biased region" description="Basic and acidic residues" evidence="1">
    <location>
        <begin position="142"/>
        <end position="152"/>
    </location>
</feature>
<protein>
    <recommendedName>
        <fullName evidence="6">RRM domain-containing protein</fullName>
    </recommendedName>
</protein>
<dbReference type="HOGENOM" id="CLU_1723383_0_0_1"/>
<dbReference type="InterPro" id="IPR035979">
    <property type="entry name" value="RBD_domain_sf"/>
</dbReference>
<evidence type="ECO:0000256" key="1">
    <source>
        <dbReference type="SAM" id="MobiDB-lite"/>
    </source>
</evidence>
<evidence type="ECO:0000313" key="4">
    <source>
        <dbReference type="Proteomes" id="UP000030755"/>
    </source>
</evidence>
<dbReference type="Proteomes" id="UP000030755">
    <property type="component" value="Unassembled WGS sequence"/>
</dbReference>
<dbReference type="InterPro" id="IPR012677">
    <property type="entry name" value="Nucleotide-bd_a/b_plait_sf"/>
</dbReference>
<accession>A0A075B317</accession>
<name>A0A075B317_ROZAC</name>
<keyword evidence="4" id="KW-1185">Reference proteome</keyword>
<dbReference type="GO" id="GO:0003676">
    <property type="term" value="F:nucleic acid binding"/>
    <property type="evidence" value="ECO:0007669"/>
    <property type="project" value="InterPro"/>
</dbReference>
<dbReference type="EMBL" id="ML005367">
    <property type="protein sequence ID" value="RKP18790.1"/>
    <property type="molecule type" value="Genomic_DNA"/>
</dbReference>
<dbReference type="Gene3D" id="3.30.70.330">
    <property type="match status" value="1"/>
</dbReference>
<evidence type="ECO:0000313" key="5">
    <source>
        <dbReference type="Proteomes" id="UP000281549"/>
    </source>
</evidence>
<dbReference type="CDD" id="cd00590">
    <property type="entry name" value="RRM_SF"/>
    <property type="match status" value="1"/>
</dbReference>
<feature type="region of interest" description="Disordered" evidence="1">
    <location>
        <begin position="113"/>
        <end position="152"/>
    </location>
</feature>
<organism evidence="2 4">
    <name type="scientific">Rozella allomycis (strain CSF55)</name>
    <dbReference type="NCBI Taxonomy" id="988480"/>
    <lineage>
        <taxon>Eukaryota</taxon>
        <taxon>Fungi</taxon>
        <taxon>Fungi incertae sedis</taxon>
        <taxon>Cryptomycota</taxon>
        <taxon>Cryptomycota incertae sedis</taxon>
        <taxon>Rozella</taxon>
    </lineage>
</organism>
<evidence type="ECO:0008006" key="6">
    <source>
        <dbReference type="Google" id="ProtNLM"/>
    </source>
</evidence>
<dbReference type="Proteomes" id="UP000281549">
    <property type="component" value="Unassembled WGS sequence"/>
</dbReference>
<proteinExistence type="predicted"/>
<sequence length="152" mass="17606">MSKIYKRLHLANICYDLTRDDLKRELSKYINVVELHLPTRTLRNERVVSSGNGILVCSAEDAEKLHKNPNVLIFNGRMIKMVEAVPELNRVQGHYRMVREAFRLFEETIAKLPRDPRRAPMEDQDSTETFSVSDLDSQNTGTKEESNDKKET</sequence>
<reference evidence="3" key="3">
    <citation type="submission" date="2018-08" db="EMBL/GenBank/DDBJ databases">
        <title>Leveraging single-cell genomics to expand the Fungal Tree of Life.</title>
        <authorList>
            <consortium name="DOE Joint Genome Institute"/>
            <person name="Ahrendt S.R."/>
            <person name="Quandt C.A."/>
            <person name="Ciobanu D."/>
            <person name="Clum A."/>
            <person name="Salamov A."/>
            <person name="Andreopoulos B."/>
            <person name="Cheng J.-F."/>
            <person name="Woyke T."/>
            <person name="Pelin A."/>
            <person name="Henrissat B."/>
            <person name="Reynolds N."/>
            <person name="Benny G.L."/>
            <person name="Smith M.E."/>
            <person name="James T.Y."/>
            <person name="Grigoriev I.V."/>
        </authorList>
    </citation>
    <scope>NUCLEOTIDE SEQUENCE</scope>
    <source>
        <strain evidence="3">CSF55</strain>
    </source>
</reference>
<dbReference type="AlphaFoldDB" id="A0A075B317"/>